<evidence type="ECO:0000256" key="1">
    <source>
        <dbReference type="ARBA" id="ARBA00006484"/>
    </source>
</evidence>
<name>A0A835LEA1_9MAGN</name>
<dbReference type="InterPro" id="IPR036291">
    <property type="entry name" value="NAD(P)-bd_dom_sf"/>
</dbReference>
<dbReference type="Gene3D" id="3.40.50.720">
    <property type="entry name" value="NAD(P)-binding Rossmann-like Domain"/>
    <property type="match status" value="2"/>
</dbReference>
<dbReference type="Pfam" id="PF00106">
    <property type="entry name" value="adh_short"/>
    <property type="match status" value="1"/>
</dbReference>
<dbReference type="GO" id="GO:0016491">
    <property type="term" value="F:oxidoreductase activity"/>
    <property type="evidence" value="ECO:0007669"/>
    <property type="project" value="UniProtKB-KW"/>
</dbReference>
<reference evidence="3 4" key="1">
    <citation type="submission" date="2020-10" db="EMBL/GenBank/DDBJ databases">
        <title>The Coptis chinensis genome and diversification of protoberbering-type alkaloids.</title>
        <authorList>
            <person name="Wang B."/>
            <person name="Shu S."/>
            <person name="Song C."/>
            <person name="Liu Y."/>
        </authorList>
    </citation>
    <scope>NUCLEOTIDE SEQUENCE [LARGE SCALE GENOMIC DNA]</scope>
    <source>
        <strain evidence="3">HL-2020</strain>
        <tissue evidence="3">Leaf</tissue>
    </source>
</reference>
<dbReference type="PANTHER" id="PTHR43180">
    <property type="entry name" value="3-OXOACYL-(ACYL-CARRIER-PROTEIN) REDUCTASE (AFU_ORTHOLOGUE AFUA_6G11210)"/>
    <property type="match status" value="1"/>
</dbReference>
<evidence type="ECO:0000256" key="2">
    <source>
        <dbReference type="ARBA" id="ARBA00023002"/>
    </source>
</evidence>
<organism evidence="3 4">
    <name type="scientific">Coptis chinensis</name>
    <dbReference type="NCBI Taxonomy" id="261450"/>
    <lineage>
        <taxon>Eukaryota</taxon>
        <taxon>Viridiplantae</taxon>
        <taxon>Streptophyta</taxon>
        <taxon>Embryophyta</taxon>
        <taxon>Tracheophyta</taxon>
        <taxon>Spermatophyta</taxon>
        <taxon>Magnoliopsida</taxon>
        <taxon>Ranunculales</taxon>
        <taxon>Ranunculaceae</taxon>
        <taxon>Coptidoideae</taxon>
        <taxon>Coptis</taxon>
    </lineage>
</organism>
<accession>A0A835LEA1</accession>
<comment type="caution">
    <text evidence="3">The sequence shown here is derived from an EMBL/GenBank/DDBJ whole genome shotgun (WGS) entry which is preliminary data.</text>
</comment>
<dbReference type="Proteomes" id="UP000631114">
    <property type="component" value="Unassembled WGS sequence"/>
</dbReference>
<dbReference type="PRINTS" id="PR00081">
    <property type="entry name" value="GDHRDH"/>
</dbReference>
<dbReference type="Pfam" id="PF13561">
    <property type="entry name" value="adh_short_C2"/>
    <property type="match status" value="1"/>
</dbReference>
<dbReference type="InterPro" id="IPR002347">
    <property type="entry name" value="SDR_fam"/>
</dbReference>
<comment type="similarity">
    <text evidence="1">Belongs to the short-chain dehydrogenases/reductases (SDR) family.</text>
</comment>
<gene>
    <name evidence="3" type="ORF">IFM89_004128</name>
</gene>
<protein>
    <submittedName>
        <fullName evidence="3">Uncharacterized protein</fullName>
    </submittedName>
</protein>
<keyword evidence="4" id="KW-1185">Reference proteome</keyword>
<proteinExistence type="inferred from homology"/>
<sequence>MIMVAGGKLEISVSHDKHTEGLEGKVALITGGSRGIGETTGRLFVSHGAEVVIADILDNLGHSLCKEIGLGENVSFIHCDVTQENDVRNAIDTTVAKHGKLDIMFNNAGISGEFGQSVVNCTSEDFKRVFDVNAYVATTMARSMMNVEEDREVEEIFGQAANLKGVQLKADDIAEAVLYLASDEAKYVSGLNLIVDGGFSTTNPILPQP</sequence>
<dbReference type="EMBL" id="JADFTS010000008">
    <property type="protein sequence ID" value="KAF9591430.1"/>
    <property type="molecule type" value="Genomic_DNA"/>
</dbReference>
<dbReference type="PANTHER" id="PTHR43180:SF81">
    <property type="entry name" value="SHORT CHAIN ALCOHOL DEHYDROGENASE"/>
    <property type="match status" value="1"/>
</dbReference>
<evidence type="ECO:0000313" key="3">
    <source>
        <dbReference type="EMBL" id="KAF9591430.1"/>
    </source>
</evidence>
<dbReference type="AlphaFoldDB" id="A0A835LEA1"/>
<dbReference type="SUPFAM" id="SSF51735">
    <property type="entry name" value="NAD(P)-binding Rossmann-fold domains"/>
    <property type="match status" value="1"/>
</dbReference>
<dbReference type="OrthoDB" id="294295at2759"/>
<keyword evidence="2" id="KW-0560">Oxidoreductase</keyword>
<evidence type="ECO:0000313" key="4">
    <source>
        <dbReference type="Proteomes" id="UP000631114"/>
    </source>
</evidence>